<feature type="region of interest" description="Disordered" evidence="1">
    <location>
        <begin position="445"/>
        <end position="482"/>
    </location>
</feature>
<reference evidence="3" key="1">
    <citation type="submission" date="2014-07" db="EMBL/GenBank/DDBJ databases">
        <title>Identification of a novel salt tolerance gene in wild soybean by whole-genome sequencing.</title>
        <authorList>
            <person name="Lam H.-M."/>
            <person name="Qi X."/>
            <person name="Li M.-W."/>
            <person name="Liu X."/>
            <person name="Xie M."/>
            <person name="Ni M."/>
            <person name="Xu X."/>
        </authorList>
    </citation>
    <scope>NUCLEOTIDE SEQUENCE [LARGE SCALE GENOMIC DNA]</scope>
    <source>
        <tissue evidence="3">Root</tissue>
    </source>
</reference>
<feature type="non-terminal residue" evidence="3">
    <location>
        <position position="677"/>
    </location>
</feature>
<accession>A0A0B2QI90</accession>
<name>A0A0B2QI90_GLYSO</name>
<protein>
    <recommendedName>
        <fullName evidence="2">MULE transposase domain-containing protein</fullName>
    </recommendedName>
</protein>
<feature type="non-terminal residue" evidence="3">
    <location>
        <position position="1"/>
    </location>
</feature>
<dbReference type="InterPro" id="IPR052579">
    <property type="entry name" value="Zinc_finger_SWIM"/>
</dbReference>
<dbReference type="Pfam" id="PF10551">
    <property type="entry name" value="MULE"/>
    <property type="match status" value="1"/>
</dbReference>
<dbReference type="InterPro" id="IPR018289">
    <property type="entry name" value="MULE_transposase_dom"/>
</dbReference>
<evidence type="ECO:0000256" key="1">
    <source>
        <dbReference type="SAM" id="MobiDB-lite"/>
    </source>
</evidence>
<sequence length="677" mass="77312">FATRDDVLQWARTVAHENGFVAVIMRSDTETGSRGRSSFVLIGCERSGTYKCRNKEFVRKDTGSRKCGCPFRLRGKPVRGGEGWMVKLICGIHNHELAKSLVGHPYAGRLTKEEKKIIADMTKSMVKPKNILLTLKEHNADSYTTIKQIYNARSAYRSSIRGADTEMQHLMKLLERDQYIHWHRLKDEVVVRDLFWCHPDAVKLCNACHLVFFIDSTYKTNRYRLPLLDFVGVTPTTMTFFVGFAYLEAECVNYIVWALERFRGLFLRNDRLPLVIVTDRDLALMNAVKTVVWDAMNNMITLQHVEIKASFETSTHVVGHVYKKTLYKRLLGMVSRDALNQIASEIDRLRYLGNNLSSCGCVMRSTHGLPCACELSRYTASSIPLESVHLFWRRLCFSDQGLCETEVTIKEEIEVISKRFDELDVAGKVNLKSKLREIAYPDHNSMCPPPSKVNTKGAPKKPMKRSQTSTKLKRSASCSQPRQPTRIIPMLDQFASFFQGFIRDVVDVKADGNCGYRSIGALLGMGEDSWPLVRNELLKELGRWSHEYMNLFGGTERFEQLKLSLLVDGFSKVSVDKWMDITDMGYVIASRYNVILVSLSQQQSMTFFPLRSQPPPDSSGHRIICVGHVFGNHFVQVYLKDHCPLPPPALLWSTNCYSQAKQWAIPYISRMQEYTSL</sequence>
<dbReference type="PANTHER" id="PTHR31569:SF4">
    <property type="entry name" value="SWIM-TYPE DOMAIN-CONTAINING PROTEIN"/>
    <property type="match status" value="1"/>
</dbReference>
<evidence type="ECO:0000313" key="3">
    <source>
        <dbReference type="EMBL" id="KHN21030.1"/>
    </source>
</evidence>
<proteinExistence type="predicted"/>
<dbReference type="EMBL" id="KN658116">
    <property type="protein sequence ID" value="KHN21030.1"/>
    <property type="molecule type" value="Genomic_DNA"/>
</dbReference>
<dbReference type="CDD" id="cd22744">
    <property type="entry name" value="OTU"/>
    <property type="match status" value="1"/>
</dbReference>
<feature type="domain" description="MULE transposase" evidence="2">
    <location>
        <begin position="211"/>
        <end position="292"/>
    </location>
</feature>
<organism evidence="3">
    <name type="scientific">Glycine soja</name>
    <name type="common">Wild soybean</name>
    <dbReference type="NCBI Taxonomy" id="3848"/>
    <lineage>
        <taxon>Eukaryota</taxon>
        <taxon>Viridiplantae</taxon>
        <taxon>Streptophyta</taxon>
        <taxon>Embryophyta</taxon>
        <taxon>Tracheophyta</taxon>
        <taxon>Spermatophyta</taxon>
        <taxon>Magnoliopsida</taxon>
        <taxon>eudicotyledons</taxon>
        <taxon>Gunneridae</taxon>
        <taxon>Pentapetalae</taxon>
        <taxon>rosids</taxon>
        <taxon>fabids</taxon>
        <taxon>Fabales</taxon>
        <taxon>Fabaceae</taxon>
        <taxon>Papilionoideae</taxon>
        <taxon>50 kb inversion clade</taxon>
        <taxon>NPAAA clade</taxon>
        <taxon>indigoferoid/millettioid clade</taxon>
        <taxon>Phaseoleae</taxon>
        <taxon>Glycine</taxon>
        <taxon>Glycine subgen. Soja</taxon>
    </lineage>
</organism>
<dbReference type="Proteomes" id="UP000053555">
    <property type="component" value="Unassembled WGS sequence"/>
</dbReference>
<gene>
    <name evidence="3" type="ORF">glysoja_034152</name>
</gene>
<evidence type="ECO:0000259" key="2">
    <source>
        <dbReference type="Pfam" id="PF10551"/>
    </source>
</evidence>
<dbReference type="AlphaFoldDB" id="A0A0B2QI90"/>
<feature type="compositionally biased region" description="Polar residues" evidence="1">
    <location>
        <begin position="465"/>
        <end position="482"/>
    </location>
</feature>
<dbReference type="PANTHER" id="PTHR31569">
    <property type="entry name" value="SWIM-TYPE DOMAIN-CONTAINING PROTEIN"/>
    <property type="match status" value="1"/>
</dbReference>